<dbReference type="Proteomes" id="UP001476282">
    <property type="component" value="Unassembled WGS sequence"/>
</dbReference>
<protein>
    <submittedName>
        <fullName evidence="1">Uncharacterized protein</fullName>
    </submittedName>
</protein>
<dbReference type="EMBL" id="BAABRI010000006">
    <property type="protein sequence ID" value="GAA5482097.1"/>
    <property type="molecule type" value="Genomic_DNA"/>
</dbReference>
<evidence type="ECO:0000313" key="1">
    <source>
        <dbReference type="EMBL" id="GAA5482097.1"/>
    </source>
</evidence>
<comment type="caution">
    <text evidence="1">The sequence shown here is derived from an EMBL/GenBank/DDBJ whole genome shotgun (WGS) entry which is preliminary data.</text>
</comment>
<keyword evidence="2" id="KW-1185">Reference proteome</keyword>
<name>A0ABP9UL45_9BACT</name>
<dbReference type="RefSeq" id="WP_353566244.1">
    <property type="nucleotide sequence ID" value="NZ_BAABRI010000006.1"/>
</dbReference>
<sequence length="146" mass="16596">MALSFEQIKRYRASWAPVAKAYRELGGFSTEEIEEERLAILRTVMGKPEGKVSSKDLTDRQFTKVLGEHRKAAVLILGPGKIEDEDAVSRRRIIFRIDELGLPDTYLNEIATDAFGSSDWRTLPRPALLRLLWTAKKRAKAHSEAR</sequence>
<organism evidence="1 2">
    <name type="scientific">Haloferula sargassicola</name>
    <dbReference type="NCBI Taxonomy" id="490096"/>
    <lineage>
        <taxon>Bacteria</taxon>
        <taxon>Pseudomonadati</taxon>
        <taxon>Verrucomicrobiota</taxon>
        <taxon>Verrucomicrobiia</taxon>
        <taxon>Verrucomicrobiales</taxon>
        <taxon>Verrucomicrobiaceae</taxon>
        <taxon>Haloferula</taxon>
    </lineage>
</organism>
<proteinExistence type="predicted"/>
<evidence type="ECO:0000313" key="2">
    <source>
        <dbReference type="Proteomes" id="UP001476282"/>
    </source>
</evidence>
<reference evidence="1 2" key="1">
    <citation type="submission" date="2024-02" db="EMBL/GenBank/DDBJ databases">
        <title>Haloferula sargassicola NBRC 104335.</title>
        <authorList>
            <person name="Ichikawa N."/>
            <person name="Katano-Makiyama Y."/>
            <person name="Hidaka K."/>
        </authorList>
    </citation>
    <scope>NUCLEOTIDE SEQUENCE [LARGE SCALE GENOMIC DNA]</scope>
    <source>
        <strain evidence="1 2">NBRC 104335</strain>
    </source>
</reference>
<accession>A0ABP9UL45</accession>
<gene>
    <name evidence="1" type="ORF">Hsar01_01312</name>
</gene>